<evidence type="ECO:0000313" key="2">
    <source>
        <dbReference type="Proteomes" id="UP000581688"/>
    </source>
</evidence>
<protein>
    <submittedName>
        <fullName evidence="1">Uncharacterized protein with NRDE domain</fullName>
    </submittedName>
</protein>
<organism evidence="1 2">
    <name type="scientific">Salirhabdus euzebyi</name>
    <dbReference type="NCBI Taxonomy" id="394506"/>
    <lineage>
        <taxon>Bacteria</taxon>
        <taxon>Bacillati</taxon>
        <taxon>Bacillota</taxon>
        <taxon>Bacilli</taxon>
        <taxon>Bacillales</taxon>
        <taxon>Bacillaceae</taxon>
        <taxon>Salirhabdus</taxon>
    </lineage>
</organism>
<gene>
    <name evidence="1" type="ORF">HNQ94_001054</name>
</gene>
<keyword evidence="2" id="KW-1185">Reference proteome</keyword>
<dbReference type="InterPro" id="IPR008551">
    <property type="entry name" value="TANGO2"/>
</dbReference>
<dbReference type="RefSeq" id="WP_174495181.1">
    <property type="nucleotide sequence ID" value="NZ_CADDWK010000003.1"/>
</dbReference>
<reference evidence="1 2" key="1">
    <citation type="submission" date="2020-08" db="EMBL/GenBank/DDBJ databases">
        <title>Genomic Encyclopedia of Type Strains, Phase IV (KMG-IV): sequencing the most valuable type-strain genomes for metagenomic binning, comparative biology and taxonomic classification.</title>
        <authorList>
            <person name="Goeker M."/>
        </authorList>
    </citation>
    <scope>NUCLEOTIDE SEQUENCE [LARGE SCALE GENOMIC DNA]</scope>
    <source>
        <strain evidence="1 2">DSM 19612</strain>
    </source>
</reference>
<comment type="caution">
    <text evidence="1">The sequence shown here is derived from an EMBL/GenBank/DDBJ whole genome shotgun (WGS) entry which is preliminary data.</text>
</comment>
<dbReference type="Pfam" id="PF05742">
    <property type="entry name" value="TANGO2"/>
    <property type="match status" value="1"/>
</dbReference>
<name>A0A841Q353_9BACI</name>
<accession>A0A841Q353</accession>
<proteinExistence type="predicted"/>
<dbReference type="PANTHER" id="PTHR17985:SF8">
    <property type="entry name" value="TRANSPORT AND GOLGI ORGANIZATION PROTEIN 2 HOMOLOG"/>
    <property type="match status" value="1"/>
</dbReference>
<dbReference type="AlphaFoldDB" id="A0A841Q353"/>
<dbReference type="Proteomes" id="UP000581688">
    <property type="component" value="Unassembled WGS sequence"/>
</dbReference>
<sequence>MCLISFAYGIDSTYKLIVGANRDEFFTRPTAPAHYWDDDNNILAGRDLEKMGTWMGVSKQGRFAALTNYRDPNENSINKRSRGELVSNFLMSEEEPLHYVQTVQEHHDQYPGFNLLAGDIHSLFYYSNKENKIRLLEPGIYGLSNHLLDTPWPKVDKGKEGLTNCLNDGINSIERFKSCVFSSLQNAEPAKDEVLPKTDIGLEWERKLSPMFIQTPDYGTRSSTVLLMNQEEVHFEERVFSKEGNHNNVFTFKI</sequence>
<evidence type="ECO:0000313" key="1">
    <source>
        <dbReference type="EMBL" id="MBB6452608.1"/>
    </source>
</evidence>
<dbReference type="EMBL" id="JACHGH010000003">
    <property type="protein sequence ID" value="MBB6452608.1"/>
    <property type="molecule type" value="Genomic_DNA"/>
</dbReference>
<dbReference type="PANTHER" id="PTHR17985">
    <property type="entry name" value="SER/THR-RICH PROTEIN T10 IN DGCR REGION"/>
    <property type="match status" value="1"/>
</dbReference>